<protein>
    <recommendedName>
        <fullName evidence="6">Tetratricopeptide repeat protein</fullName>
    </recommendedName>
</protein>
<evidence type="ECO:0008006" key="6">
    <source>
        <dbReference type="Google" id="ProtNLM"/>
    </source>
</evidence>
<dbReference type="InterPro" id="IPR019734">
    <property type="entry name" value="TPR_rpt"/>
</dbReference>
<evidence type="ECO:0000313" key="4">
    <source>
        <dbReference type="EMBL" id="RAS78750.1"/>
    </source>
</evidence>
<proteinExistence type="predicted"/>
<name>A0AAX1QCR9_9BACI</name>
<dbReference type="PROSITE" id="PS50005">
    <property type="entry name" value="TPR"/>
    <property type="match status" value="1"/>
</dbReference>
<feature type="repeat" description="TPR" evidence="3">
    <location>
        <begin position="101"/>
        <end position="134"/>
    </location>
</feature>
<evidence type="ECO:0000256" key="3">
    <source>
        <dbReference type="PROSITE-ProRule" id="PRU00339"/>
    </source>
</evidence>
<evidence type="ECO:0000313" key="5">
    <source>
        <dbReference type="Proteomes" id="UP000250174"/>
    </source>
</evidence>
<dbReference type="PANTHER" id="PTHR45586:SF1">
    <property type="entry name" value="LIPOPOLYSACCHARIDE ASSEMBLY PROTEIN B"/>
    <property type="match status" value="1"/>
</dbReference>
<dbReference type="InterPro" id="IPR051012">
    <property type="entry name" value="CellSynth/LPSAsmb/PSIAsmb"/>
</dbReference>
<dbReference type="InterPro" id="IPR011990">
    <property type="entry name" value="TPR-like_helical_dom_sf"/>
</dbReference>
<dbReference type="EMBL" id="LVYK01000012">
    <property type="protein sequence ID" value="RAS78750.1"/>
    <property type="molecule type" value="Genomic_DNA"/>
</dbReference>
<evidence type="ECO:0000256" key="1">
    <source>
        <dbReference type="ARBA" id="ARBA00022737"/>
    </source>
</evidence>
<organism evidence="4 5">
    <name type="scientific">Priestia endophytica</name>
    <dbReference type="NCBI Taxonomy" id="135735"/>
    <lineage>
        <taxon>Bacteria</taxon>
        <taxon>Bacillati</taxon>
        <taxon>Bacillota</taxon>
        <taxon>Bacilli</taxon>
        <taxon>Bacillales</taxon>
        <taxon>Bacillaceae</taxon>
        <taxon>Priestia</taxon>
    </lineage>
</organism>
<dbReference type="Proteomes" id="UP000250174">
    <property type="component" value="Unassembled WGS sequence"/>
</dbReference>
<reference evidence="4 5" key="1">
    <citation type="submission" date="2016-03" db="EMBL/GenBank/DDBJ databases">
        <title>Comparison of Bacillus endophyticus and B. anthracis characteristics using whole genome sequence analysis and microbiological techniques.</title>
        <authorList>
            <person name="Lekota K.E."/>
            <person name="Mafofo J."/>
            <person name="Rees J."/>
            <person name="Muchadeyi F.C."/>
            <person name="Madoroba E."/>
            <person name="Van Heerden H."/>
        </authorList>
    </citation>
    <scope>NUCLEOTIDE SEQUENCE [LARGE SCALE GENOMIC DNA]</scope>
    <source>
        <strain evidence="4 5">3631_10C</strain>
    </source>
</reference>
<evidence type="ECO:0000256" key="2">
    <source>
        <dbReference type="ARBA" id="ARBA00022803"/>
    </source>
</evidence>
<gene>
    <name evidence="4" type="ORF">A3864_08550</name>
</gene>
<comment type="caution">
    <text evidence="4">The sequence shown here is derived from an EMBL/GenBank/DDBJ whole genome shotgun (WGS) entry which is preliminary data.</text>
</comment>
<dbReference type="RefSeq" id="WP_113765392.1">
    <property type="nucleotide sequence ID" value="NZ_LVYK01000012.1"/>
</dbReference>
<dbReference type="SUPFAM" id="SSF48452">
    <property type="entry name" value="TPR-like"/>
    <property type="match status" value="1"/>
</dbReference>
<keyword evidence="2 3" id="KW-0802">TPR repeat</keyword>
<dbReference type="InterPro" id="IPR013105">
    <property type="entry name" value="TPR_2"/>
</dbReference>
<accession>A0AAX1QCR9</accession>
<dbReference type="AlphaFoldDB" id="A0AAX1QCR9"/>
<dbReference type="PANTHER" id="PTHR45586">
    <property type="entry name" value="TPR REPEAT-CONTAINING PROTEIN PA4667"/>
    <property type="match status" value="1"/>
</dbReference>
<dbReference type="Pfam" id="PF07719">
    <property type="entry name" value="TPR_2"/>
    <property type="match status" value="1"/>
</dbReference>
<dbReference type="Gene3D" id="1.25.40.10">
    <property type="entry name" value="Tetratricopeptide repeat domain"/>
    <property type="match status" value="1"/>
</dbReference>
<sequence length="301" mass="35776">MNTNERALQLLEQNRYEESLDQFQKAVQQKRTVQSLTNLAWMYCNEMEEDEKAFPLLQEAISLNPTSPFPFRLLGEMYLREEKWLLAEKMLIKSINTAPSKITYYNLGIAYYKLGQFKKAASYFLKSSDDSDYSFYGYVVCLIKDERKSEAKKQMKAFRRDTPNFVGEIEVAELYVELHCYKEAVTWYENGWNDYFKDPHWISGFMYALFQMNDMPRAQKLLQSLIMEKKQNIKDAKEDKDESWSEDDCKEYIKDELKHLKECENMMKNVSSLSLPKLEFTPSFQTTCYLFGCPRHHHPEY</sequence>
<keyword evidence="1" id="KW-0677">Repeat</keyword>